<name>A0A9D1KGL8_9FIRM</name>
<evidence type="ECO:0000259" key="1">
    <source>
        <dbReference type="PROSITE" id="PS50943"/>
    </source>
</evidence>
<evidence type="ECO:0000313" key="2">
    <source>
        <dbReference type="EMBL" id="HIT42985.1"/>
    </source>
</evidence>
<dbReference type="CDD" id="cd00093">
    <property type="entry name" value="HTH_XRE"/>
    <property type="match status" value="1"/>
</dbReference>
<sequence>MSVFPLIYNLYYPLKSGLLHVGQRTYSDYESGKTRIPVDNLLKLAKFYNISMDYITGASNIKTEYRPYKKLLPAHCMVFGKESFRTFVTDAPEKCRFIVTGARFLQFLLYR</sequence>
<protein>
    <submittedName>
        <fullName evidence="2">Helix-turn-helix transcriptional regulator</fullName>
    </submittedName>
</protein>
<proteinExistence type="predicted"/>
<dbReference type="PROSITE" id="PS50943">
    <property type="entry name" value="HTH_CROC1"/>
    <property type="match status" value="1"/>
</dbReference>
<accession>A0A9D1KGL8</accession>
<feature type="domain" description="HTH cro/C1-type" evidence="1">
    <location>
        <begin position="18"/>
        <end position="55"/>
    </location>
</feature>
<dbReference type="Proteomes" id="UP000886860">
    <property type="component" value="Unassembled WGS sequence"/>
</dbReference>
<evidence type="ECO:0000313" key="3">
    <source>
        <dbReference type="Proteomes" id="UP000886860"/>
    </source>
</evidence>
<reference evidence="2" key="2">
    <citation type="journal article" date="2021" name="PeerJ">
        <title>Extensive microbial diversity within the chicken gut microbiome revealed by metagenomics and culture.</title>
        <authorList>
            <person name="Gilroy R."/>
            <person name="Ravi A."/>
            <person name="Getino M."/>
            <person name="Pursley I."/>
            <person name="Horton D.L."/>
            <person name="Alikhan N.F."/>
            <person name="Baker D."/>
            <person name="Gharbi K."/>
            <person name="Hall N."/>
            <person name="Watson M."/>
            <person name="Adriaenssens E.M."/>
            <person name="Foster-Nyarko E."/>
            <person name="Jarju S."/>
            <person name="Secka A."/>
            <person name="Antonio M."/>
            <person name="Oren A."/>
            <person name="Chaudhuri R.R."/>
            <person name="La Ragione R."/>
            <person name="Hildebrand F."/>
            <person name="Pallen M.J."/>
        </authorList>
    </citation>
    <scope>NUCLEOTIDE SEQUENCE</scope>
    <source>
        <strain evidence="2">CHK123-3438</strain>
    </source>
</reference>
<comment type="caution">
    <text evidence="2">The sequence shown here is derived from an EMBL/GenBank/DDBJ whole genome shotgun (WGS) entry which is preliminary data.</text>
</comment>
<dbReference type="InterPro" id="IPR001387">
    <property type="entry name" value="Cro/C1-type_HTH"/>
</dbReference>
<dbReference type="Pfam" id="PF01381">
    <property type="entry name" value="HTH_3"/>
    <property type="match status" value="1"/>
</dbReference>
<dbReference type="AlphaFoldDB" id="A0A9D1KGL8"/>
<dbReference type="GO" id="GO:0003677">
    <property type="term" value="F:DNA binding"/>
    <property type="evidence" value="ECO:0007669"/>
    <property type="project" value="InterPro"/>
</dbReference>
<reference evidence="2" key="1">
    <citation type="submission" date="2020-10" db="EMBL/GenBank/DDBJ databases">
        <authorList>
            <person name="Gilroy R."/>
        </authorList>
    </citation>
    <scope>NUCLEOTIDE SEQUENCE</scope>
    <source>
        <strain evidence="2">CHK123-3438</strain>
    </source>
</reference>
<organism evidence="2 3">
    <name type="scientific">Candidatus Caccovicinus merdipullorum</name>
    <dbReference type="NCBI Taxonomy" id="2840724"/>
    <lineage>
        <taxon>Bacteria</taxon>
        <taxon>Bacillati</taxon>
        <taxon>Bacillota</taxon>
        <taxon>Clostridia</taxon>
        <taxon>Eubacteriales</taxon>
        <taxon>Candidatus Caccovicinus</taxon>
    </lineage>
</organism>
<dbReference type="Gene3D" id="1.10.260.40">
    <property type="entry name" value="lambda repressor-like DNA-binding domains"/>
    <property type="match status" value="1"/>
</dbReference>
<gene>
    <name evidence="2" type="ORF">IAB60_12985</name>
</gene>
<dbReference type="EMBL" id="DVKS01000217">
    <property type="protein sequence ID" value="HIT42985.1"/>
    <property type="molecule type" value="Genomic_DNA"/>
</dbReference>
<dbReference type="InterPro" id="IPR010982">
    <property type="entry name" value="Lambda_DNA-bd_dom_sf"/>
</dbReference>
<dbReference type="SUPFAM" id="SSF47413">
    <property type="entry name" value="lambda repressor-like DNA-binding domains"/>
    <property type="match status" value="1"/>
</dbReference>